<feature type="region of interest" description="Disordered" evidence="9">
    <location>
        <begin position="278"/>
        <end position="310"/>
    </location>
</feature>
<evidence type="ECO:0000256" key="2">
    <source>
        <dbReference type="ARBA" id="ARBA00022475"/>
    </source>
</evidence>
<reference evidence="12" key="1">
    <citation type="journal article" date="2019" name="Toxins">
        <title>Detection of Abrin-Like and Prepropulchellin-Like Toxin Genes and Transcripts Using Whole Genome Sequencing and Full-Length Transcript Sequencing of Abrus precatorius.</title>
        <authorList>
            <person name="Hovde B.T."/>
            <person name="Daligault H.E."/>
            <person name="Hanschen E.R."/>
            <person name="Kunde Y.A."/>
            <person name="Johnson M.B."/>
            <person name="Starkenburg S.R."/>
            <person name="Johnson S.L."/>
        </authorList>
    </citation>
    <scope>NUCLEOTIDE SEQUENCE [LARGE SCALE GENOMIC DNA]</scope>
</reference>
<feature type="region of interest" description="Disordered" evidence="9">
    <location>
        <begin position="494"/>
        <end position="597"/>
    </location>
</feature>
<dbReference type="OrthoDB" id="417697at2759"/>
<evidence type="ECO:0000256" key="6">
    <source>
        <dbReference type="ARBA" id="ARBA00023157"/>
    </source>
</evidence>
<dbReference type="SMART" id="SM00768">
    <property type="entry name" value="X8"/>
    <property type="match status" value="1"/>
</dbReference>
<feature type="compositionally biased region" description="Low complexity" evidence="9">
    <location>
        <begin position="494"/>
        <end position="511"/>
    </location>
</feature>
<evidence type="ECO:0000256" key="4">
    <source>
        <dbReference type="ARBA" id="ARBA00022729"/>
    </source>
</evidence>
<dbReference type="KEGG" id="aprc:113871130"/>
<dbReference type="FunFam" id="1.20.58.1040:FF:000001">
    <property type="entry name" value="Glucan endo-1,3-beta-glucosidase 4"/>
    <property type="match status" value="1"/>
</dbReference>
<gene>
    <name evidence="13" type="primary">LOC113871130</name>
</gene>
<keyword evidence="2" id="KW-1003">Cell membrane</keyword>
<dbReference type="InterPro" id="IPR012946">
    <property type="entry name" value="X8"/>
</dbReference>
<feature type="domain" description="X8" evidence="11">
    <location>
        <begin position="413"/>
        <end position="497"/>
    </location>
</feature>
<dbReference type="Gene3D" id="1.20.58.1040">
    <property type="match status" value="1"/>
</dbReference>
<proteinExistence type="predicted"/>
<dbReference type="PROSITE" id="PS51257">
    <property type="entry name" value="PROKAR_LIPOPROTEIN"/>
    <property type="match status" value="1"/>
</dbReference>
<dbReference type="GO" id="GO:0098552">
    <property type="term" value="C:side of membrane"/>
    <property type="evidence" value="ECO:0007669"/>
    <property type="project" value="UniProtKB-KW"/>
</dbReference>
<dbReference type="Pfam" id="PF07983">
    <property type="entry name" value="X8"/>
    <property type="match status" value="1"/>
</dbReference>
<evidence type="ECO:0000256" key="7">
    <source>
        <dbReference type="ARBA" id="ARBA00023180"/>
    </source>
</evidence>
<dbReference type="GeneID" id="113871130"/>
<feature type="signal peptide" evidence="10">
    <location>
        <begin position="1"/>
        <end position="21"/>
    </location>
</feature>
<evidence type="ECO:0000256" key="9">
    <source>
        <dbReference type="SAM" id="MobiDB-lite"/>
    </source>
</evidence>
<dbReference type="RefSeq" id="XP_027363737.1">
    <property type="nucleotide sequence ID" value="XM_027507936.1"/>
</dbReference>
<feature type="compositionally biased region" description="Pro residues" evidence="9">
    <location>
        <begin position="512"/>
        <end position="547"/>
    </location>
</feature>
<keyword evidence="5" id="KW-0472">Membrane</keyword>
<evidence type="ECO:0000256" key="10">
    <source>
        <dbReference type="SAM" id="SignalP"/>
    </source>
</evidence>
<dbReference type="Gene3D" id="3.20.20.80">
    <property type="entry name" value="Glycosidases"/>
    <property type="match status" value="1"/>
</dbReference>
<accession>A0A8B8M7K0</accession>
<keyword evidence="7" id="KW-0325">Glycoprotein</keyword>
<evidence type="ECO:0000256" key="5">
    <source>
        <dbReference type="ARBA" id="ARBA00023136"/>
    </source>
</evidence>
<feature type="compositionally biased region" description="Low complexity" evidence="9">
    <location>
        <begin position="548"/>
        <end position="566"/>
    </location>
</feature>
<keyword evidence="8" id="KW-0449">Lipoprotein</keyword>
<feature type="compositionally biased region" description="Pro residues" evidence="9">
    <location>
        <begin position="348"/>
        <end position="363"/>
    </location>
</feature>
<name>A0A8B8M7K0_ABRPR</name>
<reference evidence="13" key="2">
    <citation type="submission" date="2025-08" db="UniProtKB">
        <authorList>
            <consortium name="RefSeq"/>
        </authorList>
    </citation>
    <scope>IDENTIFICATION</scope>
    <source>
        <tissue evidence="13">Young leaves</tissue>
    </source>
</reference>
<protein>
    <submittedName>
        <fullName evidence="13">Mucin-5AC</fullName>
    </submittedName>
</protein>
<keyword evidence="6" id="KW-1015">Disulfide bond</keyword>
<evidence type="ECO:0000256" key="1">
    <source>
        <dbReference type="ARBA" id="ARBA00004609"/>
    </source>
</evidence>
<feature type="compositionally biased region" description="Low complexity" evidence="9">
    <location>
        <begin position="297"/>
        <end position="309"/>
    </location>
</feature>
<comment type="subcellular location">
    <subcellularLocation>
        <location evidence="1">Cell membrane</location>
        <topology evidence="1">Lipid-anchor</topology>
        <topology evidence="1">GPI-anchor</topology>
    </subcellularLocation>
</comment>
<keyword evidence="4 10" id="KW-0732">Signal</keyword>
<evidence type="ECO:0000256" key="3">
    <source>
        <dbReference type="ARBA" id="ARBA00022622"/>
    </source>
</evidence>
<evidence type="ECO:0000313" key="13">
    <source>
        <dbReference type="RefSeq" id="XP_027363737.1"/>
    </source>
</evidence>
<feature type="chain" id="PRO_5033995599" evidence="10">
    <location>
        <begin position="22"/>
        <end position="622"/>
    </location>
</feature>
<evidence type="ECO:0000313" key="12">
    <source>
        <dbReference type="Proteomes" id="UP000694853"/>
    </source>
</evidence>
<sequence length="622" mass="65364">MAKEASLCLLFLSFLIISCSGAPVGFSYRERGETSTSEGTILFLQQSKVSLSQIRIFVTDHRTLSTLINSNVSVDVYLNKSQLDNFITSKPSGFSRLKAHLLNFLPHFNVKTVIASCGSECLAQNEMPLFLHALKSIHSVLNELHTGKEVKVSVAFPLSFLEKLNASHENEIRMILSFIQKIKSSVMIEDSIEGELSMGNHFVQSIIKRATFAASILPCKDVPIVLTIKCPIILSSTEAAQFSEKVSKYIEARTHITKRIAALYAEVHTTEGLVKKETLSKSNKRRSLDDTTNPTNTIYPSNPTSSIPIITPPDTPTIITVPSTNPVTISPTNPAAMPVTVPSATPVPIPPTNPANSPAPPVSNPATTTPVGTQPVTNPVTSYPPPSPSASVPVINPQPPPANTNAPAIQGQSWCVAKTGTPESSLQAALDYACGMGGADCSQIQQGGSCYSPVTLQNHASFAFNSYYQKNPAPTSCDFGGTATLVNTNPSSGSCIFPSSSSPSSTPKSSFPTPPTQSSPTSLPPPSPVTPAPSVPTTPTPSIPTAPPTTSASSGAGTSGYGTPPSVLNSSNPASGMMPGFGSESPPVVNTTSASHSVGLRPSLGCIVLMISFVTTRLSVHL</sequence>
<dbReference type="GO" id="GO:0009506">
    <property type="term" value="C:plasmodesma"/>
    <property type="evidence" value="ECO:0007669"/>
    <property type="project" value="UniProtKB-ARBA"/>
</dbReference>
<dbReference type="GO" id="GO:0005886">
    <property type="term" value="C:plasma membrane"/>
    <property type="evidence" value="ECO:0007669"/>
    <property type="project" value="UniProtKB-SubCell"/>
</dbReference>
<evidence type="ECO:0000259" key="11">
    <source>
        <dbReference type="SMART" id="SM00768"/>
    </source>
</evidence>
<dbReference type="PANTHER" id="PTHR31044:SF139">
    <property type="entry name" value="CARBOHYDRATE-BINDING X8 DOMAIN PROTEIN"/>
    <property type="match status" value="1"/>
</dbReference>
<dbReference type="InterPro" id="IPR044788">
    <property type="entry name" value="X8_dom_prot"/>
</dbReference>
<feature type="region of interest" description="Disordered" evidence="9">
    <location>
        <begin position="348"/>
        <end position="372"/>
    </location>
</feature>
<organism evidence="12 13">
    <name type="scientific">Abrus precatorius</name>
    <name type="common">Indian licorice</name>
    <name type="synonym">Glycine abrus</name>
    <dbReference type="NCBI Taxonomy" id="3816"/>
    <lineage>
        <taxon>Eukaryota</taxon>
        <taxon>Viridiplantae</taxon>
        <taxon>Streptophyta</taxon>
        <taxon>Embryophyta</taxon>
        <taxon>Tracheophyta</taxon>
        <taxon>Spermatophyta</taxon>
        <taxon>Magnoliopsida</taxon>
        <taxon>eudicotyledons</taxon>
        <taxon>Gunneridae</taxon>
        <taxon>Pentapetalae</taxon>
        <taxon>rosids</taxon>
        <taxon>fabids</taxon>
        <taxon>Fabales</taxon>
        <taxon>Fabaceae</taxon>
        <taxon>Papilionoideae</taxon>
        <taxon>50 kb inversion clade</taxon>
        <taxon>NPAAA clade</taxon>
        <taxon>indigoferoid/millettioid clade</taxon>
        <taxon>Abreae</taxon>
        <taxon>Abrus</taxon>
    </lineage>
</organism>
<dbReference type="PRINTS" id="PR01217">
    <property type="entry name" value="PRICHEXTENSN"/>
</dbReference>
<keyword evidence="3" id="KW-0336">GPI-anchor</keyword>
<evidence type="ECO:0000256" key="8">
    <source>
        <dbReference type="ARBA" id="ARBA00023288"/>
    </source>
</evidence>
<dbReference type="AlphaFoldDB" id="A0A8B8M7K0"/>
<dbReference type="PANTHER" id="PTHR31044">
    <property type="entry name" value="BETA-1,3 GLUCANASE"/>
    <property type="match status" value="1"/>
</dbReference>
<dbReference type="Proteomes" id="UP000694853">
    <property type="component" value="Unplaced"/>
</dbReference>
<keyword evidence="12" id="KW-1185">Reference proteome</keyword>